<organism evidence="4 5">
    <name type="scientific">Synaphobranchus kaupii</name>
    <name type="common">Kaup's arrowtooth eel</name>
    <dbReference type="NCBI Taxonomy" id="118154"/>
    <lineage>
        <taxon>Eukaryota</taxon>
        <taxon>Metazoa</taxon>
        <taxon>Chordata</taxon>
        <taxon>Craniata</taxon>
        <taxon>Vertebrata</taxon>
        <taxon>Euteleostomi</taxon>
        <taxon>Actinopterygii</taxon>
        <taxon>Neopterygii</taxon>
        <taxon>Teleostei</taxon>
        <taxon>Anguilliformes</taxon>
        <taxon>Synaphobranchidae</taxon>
        <taxon>Synaphobranchus</taxon>
    </lineage>
</organism>
<reference evidence="4" key="1">
    <citation type="journal article" date="2023" name="Science">
        <title>Genome structures resolve the early diversification of teleost fishes.</title>
        <authorList>
            <person name="Parey E."/>
            <person name="Louis A."/>
            <person name="Montfort J."/>
            <person name="Bouchez O."/>
            <person name="Roques C."/>
            <person name="Iampietro C."/>
            <person name="Lluch J."/>
            <person name="Castinel A."/>
            <person name="Donnadieu C."/>
            <person name="Desvignes T."/>
            <person name="Floi Bucao C."/>
            <person name="Jouanno E."/>
            <person name="Wen M."/>
            <person name="Mejri S."/>
            <person name="Dirks R."/>
            <person name="Jansen H."/>
            <person name="Henkel C."/>
            <person name="Chen W.J."/>
            <person name="Zahm M."/>
            <person name="Cabau C."/>
            <person name="Klopp C."/>
            <person name="Thompson A.W."/>
            <person name="Robinson-Rechavi M."/>
            <person name="Braasch I."/>
            <person name="Lecointre G."/>
            <person name="Bobe J."/>
            <person name="Postlethwait J.H."/>
            <person name="Berthelot C."/>
            <person name="Roest Crollius H."/>
            <person name="Guiguen Y."/>
        </authorList>
    </citation>
    <scope>NUCLEOTIDE SEQUENCE</scope>
    <source>
        <strain evidence="4">WJC10195</strain>
    </source>
</reference>
<dbReference type="GO" id="GO:0034362">
    <property type="term" value="C:low-density lipoprotein particle"/>
    <property type="evidence" value="ECO:0007669"/>
    <property type="project" value="TreeGrafter"/>
</dbReference>
<dbReference type="GO" id="GO:0034359">
    <property type="term" value="C:mature chylomicron"/>
    <property type="evidence" value="ECO:0007669"/>
    <property type="project" value="TreeGrafter"/>
</dbReference>
<dbReference type="PROSITE" id="PS51211">
    <property type="entry name" value="VITELLOGENIN"/>
    <property type="match status" value="1"/>
</dbReference>
<dbReference type="Proteomes" id="UP001152622">
    <property type="component" value="Chromosome 6"/>
</dbReference>
<dbReference type="FunFam" id="2.30.230.10:FF:000003">
    <property type="entry name" value="Apolipoprotein B"/>
    <property type="match status" value="1"/>
</dbReference>
<dbReference type="GO" id="GO:0030301">
    <property type="term" value="P:cholesterol transport"/>
    <property type="evidence" value="ECO:0007669"/>
    <property type="project" value="TreeGrafter"/>
</dbReference>
<dbReference type="PANTHER" id="PTHR13769">
    <property type="entry name" value="APOLIPOPROTEIN B"/>
    <property type="match status" value="1"/>
</dbReference>
<evidence type="ECO:0000256" key="2">
    <source>
        <dbReference type="PROSITE-ProRule" id="PRU00557"/>
    </source>
</evidence>
<dbReference type="GO" id="GO:0006642">
    <property type="term" value="P:triglyceride mobilization"/>
    <property type="evidence" value="ECO:0007669"/>
    <property type="project" value="TreeGrafter"/>
</dbReference>
<evidence type="ECO:0000313" key="5">
    <source>
        <dbReference type="Proteomes" id="UP001152622"/>
    </source>
</evidence>
<dbReference type="InterPro" id="IPR015816">
    <property type="entry name" value="Vitellinogen_b-sht_N"/>
</dbReference>
<dbReference type="EMBL" id="JAINUF010000006">
    <property type="protein sequence ID" value="KAJ8356224.1"/>
    <property type="molecule type" value="Genomic_DNA"/>
</dbReference>
<dbReference type="Gene3D" id="2.30.230.10">
    <property type="entry name" value="Lipovitellin, beta-sheet shell regions, chain A"/>
    <property type="match status" value="1"/>
</dbReference>
<dbReference type="GO" id="GO:0042953">
    <property type="term" value="P:lipoprotein transport"/>
    <property type="evidence" value="ECO:0007669"/>
    <property type="project" value="TreeGrafter"/>
</dbReference>
<keyword evidence="1" id="KW-0732">Signal</keyword>
<dbReference type="InterPro" id="IPR001747">
    <property type="entry name" value="Vitellogenin_N"/>
</dbReference>
<protein>
    <recommendedName>
        <fullName evidence="3">Vitellogenin domain-containing protein</fullName>
    </recommendedName>
</protein>
<dbReference type="SUPFAM" id="SSF56968">
    <property type="entry name" value="Lipovitellin-phosvitin complex, beta-sheet shell regions"/>
    <property type="match status" value="1"/>
</dbReference>
<evidence type="ECO:0000313" key="4">
    <source>
        <dbReference type="EMBL" id="KAJ8356224.1"/>
    </source>
</evidence>
<evidence type="ECO:0000256" key="1">
    <source>
        <dbReference type="ARBA" id="ARBA00022729"/>
    </source>
</evidence>
<dbReference type="OrthoDB" id="6484170at2759"/>
<sequence length="258" mass="28483">MYEPEEQPEPAIADEESDQILILHKVLQNVAKRFKSFSNYVYQYETEALNGVSGASNLRNGAKVTCKVEIDVPQTCSYIVRTPECTLSEVSDIDPEGLPVYGPAAGADAFQAAMAKNALKWTVEGESKVSLFPEEDEPTNILNIKRGIISALLVPVLEEESNKNMATLHGTCKTNYAVNTREDIATDVTVTRDLSHCDGFSPKKDFTSPLALISGLHIPLSKLISSTQTCNYKFDNEKKHMTEGTCTEKHILLPFSHK</sequence>
<dbReference type="PANTHER" id="PTHR13769:SF5">
    <property type="entry name" value="APOLIPOPROTEIN B-100-RELATED"/>
    <property type="match status" value="1"/>
</dbReference>
<evidence type="ECO:0000259" key="3">
    <source>
        <dbReference type="PROSITE" id="PS51211"/>
    </source>
</evidence>
<dbReference type="GO" id="GO:0034361">
    <property type="term" value="C:very-low-density lipoprotein particle"/>
    <property type="evidence" value="ECO:0007669"/>
    <property type="project" value="TreeGrafter"/>
</dbReference>
<comment type="caution">
    <text evidence="4">The sequence shown here is derived from an EMBL/GenBank/DDBJ whole genome shotgun (WGS) entry which is preliminary data.</text>
</comment>
<accession>A0A9Q1FDJ3</accession>
<dbReference type="InterPro" id="IPR015819">
    <property type="entry name" value="Lipid_transp_b-sht_shell"/>
</dbReference>
<dbReference type="GO" id="GO:0042632">
    <property type="term" value="P:cholesterol homeostasis"/>
    <property type="evidence" value="ECO:0007669"/>
    <property type="project" value="TreeGrafter"/>
</dbReference>
<name>A0A9Q1FDJ3_SYNKA</name>
<dbReference type="GO" id="GO:0050750">
    <property type="term" value="F:low-density lipoprotein particle receptor binding"/>
    <property type="evidence" value="ECO:0007669"/>
    <property type="project" value="TreeGrafter"/>
</dbReference>
<dbReference type="GO" id="GO:0120020">
    <property type="term" value="F:cholesterol transfer activity"/>
    <property type="evidence" value="ECO:0007669"/>
    <property type="project" value="TreeGrafter"/>
</dbReference>
<comment type="caution">
    <text evidence="2">Lacks conserved residue(s) required for the propagation of feature annotation.</text>
</comment>
<feature type="domain" description="Vitellogenin" evidence="3">
    <location>
        <begin position="34"/>
        <end position="258"/>
    </location>
</feature>
<dbReference type="AlphaFoldDB" id="A0A9Q1FDJ3"/>
<dbReference type="InterPro" id="IPR052418">
    <property type="entry name" value="Apolipoprotein_B"/>
</dbReference>
<proteinExistence type="predicted"/>
<keyword evidence="5" id="KW-1185">Reference proteome</keyword>
<gene>
    <name evidence="4" type="ORF">SKAU_G00190180</name>
</gene>
<dbReference type="Pfam" id="PF01347">
    <property type="entry name" value="Vitellogenin_N"/>
    <property type="match status" value="1"/>
</dbReference>